<name>A0ABT9BEY3_9BACT</name>
<evidence type="ECO:0000256" key="5">
    <source>
        <dbReference type="ARBA" id="ARBA00022989"/>
    </source>
</evidence>
<feature type="transmembrane region" description="Helical" evidence="8">
    <location>
        <begin position="289"/>
        <end position="308"/>
    </location>
</feature>
<feature type="transmembrane region" description="Helical" evidence="8">
    <location>
        <begin position="210"/>
        <end position="230"/>
    </location>
</feature>
<feature type="transmembrane region" description="Helical" evidence="8">
    <location>
        <begin position="89"/>
        <end position="112"/>
    </location>
</feature>
<feature type="transmembrane region" description="Helical" evidence="8">
    <location>
        <begin position="263"/>
        <end position="283"/>
    </location>
</feature>
<evidence type="ECO:0000256" key="8">
    <source>
        <dbReference type="SAM" id="Phobius"/>
    </source>
</evidence>
<feature type="compositionally biased region" description="Polar residues" evidence="7">
    <location>
        <begin position="591"/>
        <end position="608"/>
    </location>
</feature>
<dbReference type="InterPro" id="IPR004937">
    <property type="entry name" value="Urea_transporter"/>
</dbReference>
<reference evidence="10" key="1">
    <citation type="submission" date="2023-07" db="EMBL/GenBank/DDBJ databases">
        <authorList>
            <person name="Kim M.K."/>
        </authorList>
    </citation>
    <scope>NUCLEOTIDE SEQUENCE</scope>
    <source>
        <strain evidence="10">ASUV-10-1</strain>
    </source>
</reference>
<dbReference type="InterPro" id="IPR016047">
    <property type="entry name" value="M23ase_b-sheet_dom"/>
</dbReference>
<evidence type="ECO:0000256" key="6">
    <source>
        <dbReference type="ARBA" id="ARBA00023136"/>
    </source>
</evidence>
<organism evidence="10 11">
    <name type="scientific">Hymenobacter aranciens</name>
    <dbReference type="NCBI Taxonomy" id="3063996"/>
    <lineage>
        <taxon>Bacteria</taxon>
        <taxon>Pseudomonadati</taxon>
        <taxon>Bacteroidota</taxon>
        <taxon>Cytophagia</taxon>
        <taxon>Cytophagales</taxon>
        <taxon>Hymenobacteraceae</taxon>
        <taxon>Hymenobacter</taxon>
    </lineage>
</organism>
<dbReference type="Pfam" id="PF01551">
    <property type="entry name" value="Peptidase_M23"/>
    <property type="match status" value="1"/>
</dbReference>
<feature type="transmembrane region" description="Helical" evidence="8">
    <location>
        <begin position="179"/>
        <end position="203"/>
    </location>
</feature>
<dbReference type="RefSeq" id="WP_305008217.1">
    <property type="nucleotide sequence ID" value="NZ_JAUQSY010000014.1"/>
</dbReference>
<feature type="region of interest" description="Disordered" evidence="7">
    <location>
        <begin position="578"/>
        <end position="614"/>
    </location>
</feature>
<evidence type="ECO:0000313" key="10">
    <source>
        <dbReference type="EMBL" id="MDO7876829.1"/>
    </source>
</evidence>
<dbReference type="Proteomes" id="UP001176429">
    <property type="component" value="Unassembled WGS sequence"/>
</dbReference>
<feature type="transmembrane region" description="Helical" evidence="8">
    <location>
        <begin position="148"/>
        <end position="167"/>
    </location>
</feature>
<dbReference type="CDD" id="cd12797">
    <property type="entry name" value="M23_peptidase"/>
    <property type="match status" value="1"/>
</dbReference>
<dbReference type="Pfam" id="PF03253">
    <property type="entry name" value="UT"/>
    <property type="match status" value="1"/>
</dbReference>
<dbReference type="EMBL" id="JAUQSY010000014">
    <property type="protein sequence ID" value="MDO7876829.1"/>
    <property type="molecule type" value="Genomic_DNA"/>
</dbReference>
<comment type="caution">
    <text evidence="10">The sequence shown here is derived from an EMBL/GenBank/DDBJ whole genome shotgun (WGS) entry which is preliminary data.</text>
</comment>
<comment type="similarity">
    <text evidence="2">Belongs to the urea transporter family.</text>
</comment>
<dbReference type="InterPro" id="IPR011055">
    <property type="entry name" value="Dup_hybrid_motif"/>
</dbReference>
<dbReference type="Gene3D" id="2.70.70.10">
    <property type="entry name" value="Glucose Permease (Domain IIA)"/>
    <property type="match status" value="1"/>
</dbReference>
<dbReference type="InterPro" id="IPR029020">
    <property type="entry name" value="Ammonium/urea_transptr"/>
</dbReference>
<protein>
    <submittedName>
        <fullName evidence="10">Urea transporter</fullName>
    </submittedName>
</protein>
<keyword evidence="5 8" id="KW-1133">Transmembrane helix</keyword>
<evidence type="ECO:0000256" key="7">
    <source>
        <dbReference type="SAM" id="MobiDB-lite"/>
    </source>
</evidence>
<feature type="transmembrane region" description="Helical" evidence="8">
    <location>
        <begin position="64"/>
        <end position="82"/>
    </location>
</feature>
<feature type="transmembrane region" description="Helical" evidence="8">
    <location>
        <begin position="118"/>
        <end position="136"/>
    </location>
</feature>
<gene>
    <name evidence="10" type="ORF">Q5H93_18940</name>
</gene>
<evidence type="ECO:0000256" key="3">
    <source>
        <dbReference type="ARBA" id="ARBA00022475"/>
    </source>
</evidence>
<keyword evidence="4 8" id="KW-0812">Transmembrane</keyword>
<dbReference type="SUPFAM" id="SSF51261">
    <property type="entry name" value="Duplicated hybrid motif"/>
    <property type="match status" value="1"/>
</dbReference>
<evidence type="ECO:0000256" key="2">
    <source>
        <dbReference type="ARBA" id="ARBA00005914"/>
    </source>
</evidence>
<evidence type="ECO:0000313" key="11">
    <source>
        <dbReference type="Proteomes" id="UP001176429"/>
    </source>
</evidence>
<dbReference type="PANTHER" id="PTHR10464:SF4">
    <property type="entry name" value="UREA TRANSPORTER"/>
    <property type="match status" value="1"/>
</dbReference>
<sequence length="869" mass="93158">MKSFLHAVLHSYSLLFFSQHRGFALLLLLATFAQPWAGLAGLGAAALAVGTARLAGFNQELTDLGAYSFNALLVGLCLSALYQPGWGLLGLIGVGALLALLLSVALGGWLGGRGLPPLSLPFVAVLWLLLPVAARLPQLGLSERGIYWLNDVYALGGAPLVSAARWVGEWAWPPLLGTYLRALSSVLLQDSAAAGLLVALGLLWHSRIAFTLSGLAFGGAYGLALLTGTLPGESETYNLGANYIMTALAVGGVFVIPSAGSYALALGSVPLTAVLLAGLSTLLGRAGLSVFSLPFCLGALLVLYALLLRERPRPGLVLTPVQRYSPERNLYAYHTDRIRLQHQLYLPLTLPFLGEWRCSQGYDDANPTHQGDWGQALDFVITDADGRTYAGAGLTLTDYYAYNKPVLAPADGVVEEVVQHIENNPIGEVNLRQNWGNTVVLRHAPGLYTQLSHLRPHSVPLKPGDAVRRGDLVGYCGSSGRSPEPHLHFQVQATPFVGSRTLAYPLAYFLAKAASATPVGLPKRHLASPNGTWHSPNAILAPETAFDIAETLFEPGQTPLGGGKTPSDLAQTALDRPQTPFGITKTPPDFTKTSLGGSQTPFGGSQTPFGEDKTPLGGGKTPFERSKTPFDHALTLLGIIEPPLGFPSAHGARPATPQLRHFAVPAAGDAVSPPTPNRPLSQALRLSPGTVLQVQQTHSPIHPSTHSPIESWEVFTDAYNLRYLRCQRTGAVAYFESDDAVFYCIAYYGPETAWLYAFYLAAYRVPLIQPTPAETRDVLPLSVLRNPLLKAAQDLLAPFHRFVQPTFCLRPAPPEGRRQCLRSRATVRAFGREQLLQAAELQIHDGRLASLRLTRNGAECTLTFSPGGA</sequence>
<evidence type="ECO:0000256" key="1">
    <source>
        <dbReference type="ARBA" id="ARBA00004651"/>
    </source>
</evidence>
<evidence type="ECO:0000256" key="4">
    <source>
        <dbReference type="ARBA" id="ARBA00022692"/>
    </source>
</evidence>
<dbReference type="Gene3D" id="1.10.3430.10">
    <property type="entry name" value="Ammonium transporter AmtB like domains"/>
    <property type="match status" value="1"/>
</dbReference>
<feature type="domain" description="M23ase beta-sheet core" evidence="9">
    <location>
        <begin position="401"/>
        <end position="492"/>
    </location>
</feature>
<keyword evidence="6 8" id="KW-0472">Membrane</keyword>
<keyword evidence="11" id="KW-1185">Reference proteome</keyword>
<proteinExistence type="inferred from homology"/>
<dbReference type="PANTHER" id="PTHR10464">
    <property type="entry name" value="UREA TRANSPORTER"/>
    <property type="match status" value="1"/>
</dbReference>
<evidence type="ECO:0000259" key="9">
    <source>
        <dbReference type="Pfam" id="PF01551"/>
    </source>
</evidence>
<accession>A0ABT9BEY3</accession>
<comment type="subcellular location">
    <subcellularLocation>
        <location evidence="1">Cell membrane</location>
        <topology evidence="1">Multi-pass membrane protein</topology>
    </subcellularLocation>
</comment>
<keyword evidence="3" id="KW-1003">Cell membrane</keyword>